<keyword evidence="2" id="KW-0328">Glycosyltransferase</keyword>
<comment type="caution">
    <text evidence="2">The sequence shown here is derived from an EMBL/GenBank/DDBJ whole genome shotgun (WGS) entry which is preliminary data.</text>
</comment>
<evidence type="ECO:0000313" key="3">
    <source>
        <dbReference type="Proteomes" id="UP001204953"/>
    </source>
</evidence>
<dbReference type="RefSeq" id="WP_254010495.1">
    <property type="nucleotide sequence ID" value="NZ_JAMZMM010000023.1"/>
</dbReference>
<feature type="domain" description="Glycosyltransferase 2-like" evidence="1">
    <location>
        <begin position="7"/>
        <end position="133"/>
    </location>
</feature>
<dbReference type="PANTHER" id="PTHR43685:SF2">
    <property type="entry name" value="GLYCOSYLTRANSFERASE 2-LIKE DOMAIN-CONTAINING PROTEIN"/>
    <property type="match status" value="1"/>
</dbReference>
<dbReference type="SUPFAM" id="SSF53448">
    <property type="entry name" value="Nucleotide-diphospho-sugar transferases"/>
    <property type="match status" value="1"/>
</dbReference>
<keyword evidence="2" id="KW-0808">Transferase</keyword>
<name>A0AAE3GN60_9CYAN</name>
<protein>
    <submittedName>
        <fullName evidence="2">Glycosyltransferase</fullName>
        <ecNumber evidence="2">2.4.-.-</ecNumber>
    </submittedName>
</protein>
<reference evidence="2" key="1">
    <citation type="submission" date="2022-06" db="EMBL/GenBank/DDBJ databases">
        <title>New cyanobacteria of genus Symplocastrum in benthos of Lake Baikal.</title>
        <authorList>
            <person name="Sorokovikova E."/>
            <person name="Tikhonova I."/>
            <person name="Krasnopeev A."/>
            <person name="Evseev P."/>
            <person name="Gladkikh A."/>
            <person name="Belykh O."/>
        </authorList>
    </citation>
    <scope>NUCLEOTIDE SEQUENCE</scope>
    <source>
        <strain evidence="2">BBK-W-15</strain>
    </source>
</reference>
<dbReference type="Pfam" id="PF00535">
    <property type="entry name" value="Glycos_transf_2"/>
    <property type="match status" value="1"/>
</dbReference>
<evidence type="ECO:0000259" key="1">
    <source>
        <dbReference type="Pfam" id="PF00535"/>
    </source>
</evidence>
<accession>A0AAE3GN60</accession>
<dbReference type="PANTHER" id="PTHR43685">
    <property type="entry name" value="GLYCOSYLTRANSFERASE"/>
    <property type="match status" value="1"/>
</dbReference>
<dbReference type="InterPro" id="IPR029044">
    <property type="entry name" value="Nucleotide-diphossugar_trans"/>
</dbReference>
<dbReference type="EMBL" id="JAMZMM010000023">
    <property type="protein sequence ID" value="MCP2727685.1"/>
    <property type="molecule type" value="Genomic_DNA"/>
</dbReference>
<dbReference type="InterPro" id="IPR050834">
    <property type="entry name" value="Glycosyltransf_2"/>
</dbReference>
<sequence>MTEPLVSIIMPAYKAEKLIPEALACVKAQTYKNWELIVVEDASNDATEAIVNEFVIEVGEDRVQYIRHEYNQGVSGVRNTAINQAKGEYLAFLDYDDLWKAYHLETAVNTLQKTGGDIVYSTVEMFQDGTDKIIGIWGPSQKDVDEFPASLLGRNYIASNVVVMKSSIPEKVGYFEINLKAAEDLDYWLRIAEAGFKFVYIPGVYGSYRKKQSSSLTSQAAMVAEYHAMVIRKHWYSPILSQKTRQEAALLYHLKAAKFNLKNNPLKAAEFLLWIMVLNPQGFLLKLFNLLKGK</sequence>
<organism evidence="2 3">
    <name type="scientific">Limnofasciculus baicalensis BBK-W-15</name>
    <dbReference type="NCBI Taxonomy" id="2699891"/>
    <lineage>
        <taxon>Bacteria</taxon>
        <taxon>Bacillati</taxon>
        <taxon>Cyanobacteriota</taxon>
        <taxon>Cyanophyceae</taxon>
        <taxon>Coleofasciculales</taxon>
        <taxon>Coleofasciculaceae</taxon>
        <taxon>Limnofasciculus</taxon>
        <taxon>Limnofasciculus baicalensis</taxon>
    </lineage>
</organism>
<dbReference type="GO" id="GO:0016757">
    <property type="term" value="F:glycosyltransferase activity"/>
    <property type="evidence" value="ECO:0007669"/>
    <property type="project" value="UniProtKB-KW"/>
</dbReference>
<dbReference type="InterPro" id="IPR001173">
    <property type="entry name" value="Glyco_trans_2-like"/>
</dbReference>
<gene>
    <name evidence="2" type="ORF">NJ959_04230</name>
</gene>
<dbReference type="EC" id="2.4.-.-" evidence="2"/>
<dbReference type="AlphaFoldDB" id="A0AAE3GN60"/>
<evidence type="ECO:0000313" key="2">
    <source>
        <dbReference type="EMBL" id="MCP2727685.1"/>
    </source>
</evidence>
<proteinExistence type="predicted"/>
<dbReference type="Gene3D" id="3.90.550.10">
    <property type="entry name" value="Spore Coat Polysaccharide Biosynthesis Protein SpsA, Chain A"/>
    <property type="match status" value="1"/>
</dbReference>
<dbReference type="Proteomes" id="UP001204953">
    <property type="component" value="Unassembled WGS sequence"/>
</dbReference>
<keyword evidence="3" id="KW-1185">Reference proteome</keyword>